<protein>
    <submittedName>
        <fullName evidence="1">Uncharacterized protein</fullName>
    </submittedName>
</protein>
<comment type="caution">
    <text evidence="1">The sequence shown here is derived from an EMBL/GenBank/DDBJ whole genome shotgun (WGS) entry which is preliminary data.</text>
</comment>
<reference evidence="1" key="1">
    <citation type="journal article" date="2023" name="Genome Biol. Evol.">
        <title>First Whole Genome Sequence and Flow Cytometry Genome Size Data for the Lichen-Forming Fungus Ramalina farinacea (Ascomycota).</title>
        <authorList>
            <person name="Llewellyn T."/>
            <person name="Mian S."/>
            <person name="Hill R."/>
            <person name="Leitch I.J."/>
            <person name="Gaya E."/>
        </authorList>
    </citation>
    <scope>NUCLEOTIDE SEQUENCE</scope>
    <source>
        <strain evidence="1">LIQ254RAFAR</strain>
    </source>
</reference>
<name>A0AA43TS09_9LECA</name>
<dbReference type="AlphaFoldDB" id="A0AA43TS09"/>
<keyword evidence="2" id="KW-1185">Reference proteome</keyword>
<organism evidence="1 2">
    <name type="scientific">Ramalina farinacea</name>
    <dbReference type="NCBI Taxonomy" id="258253"/>
    <lineage>
        <taxon>Eukaryota</taxon>
        <taxon>Fungi</taxon>
        <taxon>Dikarya</taxon>
        <taxon>Ascomycota</taxon>
        <taxon>Pezizomycotina</taxon>
        <taxon>Lecanoromycetes</taxon>
        <taxon>OSLEUM clade</taxon>
        <taxon>Lecanoromycetidae</taxon>
        <taxon>Lecanorales</taxon>
        <taxon>Lecanorineae</taxon>
        <taxon>Ramalinaceae</taxon>
        <taxon>Ramalina</taxon>
    </lineage>
</organism>
<dbReference type="EMBL" id="JAPUFD010000009">
    <property type="protein sequence ID" value="MDI1489301.1"/>
    <property type="molecule type" value="Genomic_DNA"/>
</dbReference>
<proteinExistence type="predicted"/>
<sequence>MKFPRKYFNVQMYSQRRFHASVLYHNASSFWSFARPKKAGLLFVPGKPLALEPHTTAAVAIEDLLKRANRPLQLYNVSPDYGQNHFPRLALALIDDLVRLEQLGVRSLQSLPAKYKTSIIDDDTVRSNVETASIGDRPPPPEVQPVFEEGEHIYPVEEDDDVEYDALDLTIRSDFAANQARNQAFCKDDFPSMWIESDEEECADGAKPRVYERLDIPNDVAAEIYSDSHGGSSMNGMPLPPPSSQSEVLLTVASAKSSLAPHLFVMQIPCLDQPDAAEADDKFASMYRRYAYLTSHRDCKSVHAFRQEDPAFSRWLLVQESRHWTVSPYTQGKRE</sequence>
<evidence type="ECO:0000313" key="2">
    <source>
        <dbReference type="Proteomes" id="UP001161017"/>
    </source>
</evidence>
<gene>
    <name evidence="1" type="ORF">OHK93_008579</name>
</gene>
<accession>A0AA43TS09</accession>
<dbReference type="Proteomes" id="UP001161017">
    <property type="component" value="Unassembled WGS sequence"/>
</dbReference>
<evidence type="ECO:0000313" key="1">
    <source>
        <dbReference type="EMBL" id="MDI1489301.1"/>
    </source>
</evidence>